<evidence type="ECO:0000313" key="1">
    <source>
        <dbReference type="EMBL" id="TFK65097.1"/>
    </source>
</evidence>
<proteinExistence type="predicted"/>
<protein>
    <submittedName>
        <fullName evidence="1">Uncharacterized protein</fullName>
    </submittedName>
</protein>
<gene>
    <name evidence="1" type="ORF">BDN72DRAFT_846023</name>
</gene>
<evidence type="ECO:0000313" key="2">
    <source>
        <dbReference type="Proteomes" id="UP000308600"/>
    </source>
</evidence>
<sequence length="202" mass="21871">MNQSCHKVHANYSRKDGRAPVLSQLVKLSTVLGEEPIVAVRCNRFQSKAGCQVQGGGAGMRSIRRRFCQHGSLNRPFVPVGWNAVGHPPKSTLNPPYVVTQILRRPFPSPCISAVQIACWSYPADIHSYSSSSASVPVLSLPESTGYLNSNLSAFSFTVIVLYVQSGLGGLVSALGSNHESVDEKQLVMADSSKDLIPEYRV</sequence>
<name>A0ACD3AHN5_9AGAR</name>
<accession>A0ACD3AHN5</accession>
<reference evidence="1 2" key="1">
    <citation type="journal article" date="2019" name="Nat. Ecol. Evol.">
        <title>Megaphylogeny resolves global patterns of mushroom evolution.</title>
        <authorList>
            <person name="Varga T."/>
            <person name="Krizsan K."/>
            <person name="Foldi C."/>
            <person name="Dima B."/>
            <person name="Sanchez-Garcia M."/>
            <person name="Sanchez-Ramirez S."/>
            <person name="Szollosi G.J."/>
            <person name="Szarkandi J.G."/>
            <person name="Papp V."/>
            <person name="Albert L."/>
            <person name="Andreopoulos W."/>
            <person name="Angelini C."/>
            <person name="Antonin V."/>
            <person name="Barry K.W."/>
            <person name="Bougher N.L."/>
            <person name="Buchanan P."/>
            <person name="Buyck B."/>
            <person name="Bense V."/>
            <person name="Catcheside P."/>
            <person name="Chovatia M."/>
            <person name="Cooper J."/>
            <person name="Damon W."/>
            <person name="Desjardin D."/>
            <person name="Finy P."/>
            <person name="Geml J."/>
            <person name="Haridas S."/>
            <person name="Hughes K."/>
            <person name="Justo A."/>
            <person name="Karasinski D."/>
            <person name="Kautmanova I."/>
            <person name="Kiss B."/>
            <person name="Kocsube S."/>
            <person name="Kotiranta H."/>
            <person name="LaButti K.M."/>
            <person name="Lechner B.E."/>
            <person name="Liimatainen K."/>
            <person name="Lipzen A."/>
            <person name="Lukacs Z."/>
            <person name="Mihaltcheva S."/>
            <person name="Morgado L.N."/>
            <person name="Niskanen T."/>
            <person name="Noordeloos M.E."/>
            <person name="Ohm R.A."/>
            <person name="Ortiz-Santana B."/>
            <person name="Ovrebo C."/>
            <person name="Racz N."/>
            <person name="Riley R."/>
            <person name="Savchenko A."/>
            <person name="Shiryaev A."/>
            <person name="Soop K."/>
            <person name="Spirin V."/>
            <person name="Szebenyi C."/>
            <person name="Tomsovsky M."/>
            <person name="Tulloss R.E."/>
            <person name="Uehling J."/>
            <person name="Grigoriev I.V."/>
            <person name="Vagvolgyi C."/>
            <person name="Papp T."/>
            <person name="Martin F.M."/>
            <person name="Miettinen O."/>
            <person name="Hibbett D.S."/>
            <person name="Nagy L.G."/>
        </authorList>
    </citation>
    <scope>NUCLEOTIDE SEQUENCE [LARGE SCALE GENOMIC DNA]</scope>
    <source>
        <strain evidence="1 2">NL-1719</strain>
    </source>
</reference>
<dbReference type="EMBL" id="ML208448">
    <property type="protein sequence ID" value="TFK65097.1"/>
    <property type="molecule type" value="Genomic_DNA"/>
</dbReference>
<keyword evidence="2" id="KW-1185">Reference proteome</keyword>
<organism evidence="1 2">
    <name type="scientific">Pluteus cervinus</name>
    <dbReference type="NCBI Taxonomy" id="181527"/>
    <lineage>
        <taxon>Eukaryota</taxon>
        <taxon>Fungi</taxon>
        <taxon>Dikarya</taxon>
        <taxon>Basidiomycota</taxon>
        <taxon>Agaricomycotina</taxon>
        <taxon>Agaricomycetes</taxon>
        <taxon>Agaricomycetidae</taxon>
        <taxon>Agaricales</taxon>
        <taxon>Pluteineae</taxon>
        <taxon>Pluteaceae</taxon>
        <taxon>Pluteus</taxon>
    </lineage>
</organism>
<dbReference type="Proteomes" id="UP000308600">
    <property type="component" value="Unassembled WGS sequence"/>
</dbReference>